<dbReference type="CDD" id="cd03809">
    <property type="entry name" value="GT4_MtfB-like"/>
    <property type="match status" value="1"/>
</dbReference>
<dbReference type="EMBL" id="LCNT01000003">
    <property type="protein sequence ID" value="KKU61513.1"/>
    <property type="molecule type" value="Genomic_DNA"/>
</dbReference>
<gene>
    <name evidence="4" type="ORF">UX85_C0003G0172</name>
</gene>
<evidence type="ECO:0000256" key="1">
    <source>
        <dbReference type="ARBA" id="ARBA00022679"/>
    </source>
</evidence>
<reference evidence="4 5" key="1">
    <citation type="journal article" date="2015" name="Nature">
        <title>rRNA introns, odd ribosomes, and small enigmatic genomes across a large radiation of phyla.</title>
        <authorList>
            <person name="Brown C.T."/>
            <person name="Hug L.A."/>
            <person name="Thomas B.C."/>
            <person name="Sharon I."/>
            <person name="Castelle C.J."/>
            <person name="Singh A."/>
            <person name="Wilkins M.J."/>
            <person name="Williams K.H."/>
            <person name="Banfield J.F."/>
        </authorList>
    </citation>
    <scope>NUCLEOTIDE SEQUENCE [LARGE SCALE GENOMIC DNA]</scope>
</reference>
<dbReference type="FunFam" id="3.40.50.2000:FF:000119">
    <property type="entry name" value="Glycosyl transferase group 1"/>
    <property type="match status" value="1"/>
</dbReference>
<evidence type="ECO:0008006" key="6">
    <source>
        <dbReference type="Google" id="ProtNLM"/>
    </source>
</evidence>
<accession>A0A0G1U5B6</accession>
<protein>
    <recommendedName>
        <fullName evidence="6">Glycosyl transferase group 1</fullName>
    </recommendedName>
</protein>
<dbReference type="SUPFAM" id="SSF53756">
    <property type="entry name" value="UDP-Glycosyltransferase/glycogen phosphorylase"/>
    <property type="match status" value="1"/>
</dbReference>
<evidence type="ECO:0000313" key="5">
    <source>
        <dbReference type="Proteomes" id="UP000033860"/>
    </source>
</evidence>
<dbReference type="GO" id="GO:0016757">
    <property type="term" value="F:glycosyltransferase activity"/>
    <property type="evidence" value="ECO:0007669"/>
    <property type="project" value="InterPro"/>
</dbReference>
<evidence type="ECO:0000259" key="3">
    <source>
        <dbReference type="Pfam" id="PF13439"/>
    </source>
</evidence>
<keyword evidence="1" id="KW-0808">Transferase</keyword>
<dbReference type="Gene3D" id="3.40.50.2000">
    <property type="entry name" value="Glycogen Phosphorylase B"/>
    <property type="match status" value="2"/>
</dbReference>
<evidence type="ECO:0000259" key="2">
    <source>
        <dbReference type="Pfam" id="PF00534"/>
    </source>
</evidence>
<comment type="caution">
    <text evidence="4">The sequence shown here is derived from an EMBL/GenBank/DDBJ whole genome shotgun (WGS) entry which is preliminary data.</text>
</comment>
<dbReference type="Pfam" id="PF00534">
    <property type="entry name" value="Glycos_transf_1"/>
    <property type="match status" value="1"/>
</dbReference>
<dbReference type="GO" id="GO:0009103">
    <property type="term" value="P:lipopolysaccharide biosynthetic process"/>
    <property type="evidence" value="ECO:0007669"/>
    <property type="project" value="TreeGrafter"/>
</dbReference>
<dbReference type="AlphaFoldDB" id="A0A0G1U5B6"/>
<dbReference type="Proteomes" id="UP000033860">
    <property type="component" value="Unassembled WGS sequence"/>
</dbReference>
<organism evidence="4 5">
    <name type="scientific">Candidatus Beckwithbacteria bacterium GW2011_GWB1_47_15</name>
    <dbReference type="NCBI Taxonomy" id="1618371"/>
    <lineage>
        <taxon>Bacteria</taxon>
        <taxon>Candidatus Beckwithiibacteriota</taxon>
    </lineage>
</organism>
<sequence length="387" mass="43388">MIIGIDASRAYSKDRAGVENYSNELIWEMVRLPEAKSHQFRLYVRAGAKVDDEVRGKENVEVVEIPWPRLWTQGGLALECLVRPPDVLFIPAHTLPVIRRSSLKTVVTIHGVEYEYLPEYYRWPQKLYLNRSTEYAVERADKIIAVSNWVKKELVSRLGGDEKKIQVIYEGVGRRFLAAAETGLNKKFFRQVKHKYGLPDSYLLFVGTIQPRKNLEKLIEAFAKVIHSGSVPQAQHHSGSEPHLVIAGKKGWMYQEIYAAPKKFGVADKVKFIGRVADYDLPAVYQGAEALVYPSLMEGFGLPVLEAFTLGIPVITSDRGALKEVAAAAALQIDPENVSHLADAIGLVLKNRQLREGLREKGLGRAREFSWQKAALATLSLVTDVVK</sequence>
<proteinExistence type="predicted"/>
<dbReference type="InterPro" id="IPR001296">
    <property type="entry name" value="Glyco_trans_1"/>
</dbReference>
<dbReference type="PANTHER" id="PTHR46401:SF2">
    <property type="entry name" value="GLYCOSYLTRANSFERASE WBBK-RELATED"/>
    <property type="match status" value="1"/>
</dbReference>
<feature type="domain" description="Glycosyltransferase subfamily 4-like N-terminal" evidence="3">
    <location>
        <begin position="17"/>
        <end position="172"/>
    </location>
</feature>
<name>A0A0G1U5B6_9BACT</name>
<feature type="domain" description="Glycosyl transferase family 1" evidence="2">
    <location>
        <begin position="199"/>
        <end position="362"/>
    </location>
</feature>
<dbReference type="PANTHER" id="PTHR46401">
    <property type="entry name" value="GLYCOSYLTRANSFERASE WBBK-RELATED"/>
    <property type="match status" value="1"/>
</dbReference>
<dbReference type="Pfam" id="PF13439">
    <property type="entry name" value="Glyco_transf_4"/>
    <property type="match status" value="1"/>
</dbReference>
<evidence type="ECO:0000313" key="4">
    <source>
        <dbReference type="EMBL" id="KKU61513.1"/>
    </source>
</evidence>
<dbReference type="InterPro" id="IPR028098">
    <property type="entry name" value="Glyco_trans_4-like_N"/>
</dbReference>